<evidence type="ECO:0000256" key="1">
    <source>
        <dbReference type="PROSITE-ProRule" id="PRU00339"/>
    </source>
</evidence>
<evidence type="ECO:0000256" key="2">
    <source>
        <dbReference type="SAM" id="SignalP"/>
    </source>
</evidence>
<dbReference type="RefSeq" id="WP_235066501.1">
    <property type="nucleotide sequence ID" value="NZ_JAKFGM010000001.1"/>
</dbReference>
<keyword evidence="1" id="KW-0802">TPR repeat</keyword>
<gene>
    <name evidence="3" type="ORF">LVY65_02885</name>
</gene>
<dbReference type="AlphaFoldDB" id="A0A9X1U4B1"/>
<evidence type="ECO:0000313" key="4">
    <source>
        <dbReference type="Proteomes" id="UP001139410"/>
    </source>
</evidence>
<dbReference type="Pfam" id="PF14559">
    <property type="entry name" value="TPR_19"/>
    <property type="match status" value="1"/>
</dbReference>
<dbReference type="SMART" id="SM00028">
    <property type="entry name" value="TPR"/>
    <property type="match status" value="2"/>
</dbReference>
<dbReference type="PROSITE" id="PS50005">
    <property type="entry name" value="TPR"/>
    <property type="match status" value="1"/>
</dbReference>
<evidence type="ECO:0000313" key="3">
    <source>
        <dbReference type="EMBL" id="MCF2514016.1"/>
    </source>
</evidence>
<feature type="chain" id="PRO_5040732751" evidence="2">
    <location>
        <begin position="21"/>
        <end position="165"/>
    </location>
</feature>
<dbReference type="InterPro" id="IPR019734">
    <property type="entry name" value="TPR_rpt"/>
</dbReference>
<feature type="signal peptide" evidence="2">
    <location>
        <begin position="1"/>
        <end position="20"/>
    </location>
</feature>
<name>A0A9X1U4B1_9SPHN</name>
<dbReference type="Gene3D" id="1.25.40.10">
    <property type="entry name" value="Tetratricopeptide repeat domain"/>
    <property type="match status" value="1"/>
</dbReference>
<dbReference type="InterPro" id="IPR011990">
    <property type="entry name" value="TPR-like_helical_dom_sf"/>
</dbReference>
<reference evidence="3" key="1">
    <citation type="submission" date="2022-01" db="EMBL/GenBank/DDBJ databases">
        <authorList>
            <person name="Jo J.-H."/>
            <person name="Im W.-T."/>
        </authorList>
    </citation>
    <scope>NUCLEOTIDE SEQUENCE</scope>
    <source>
        <strain evidence="3">G124</strain>
    </source>
</reference>
<sequence length="165" mass="17351">MRLTPLVLCLGLAASTMSVAVVGQRPDDQIAPKSVELMKRGETLLAQGKYVEADDALETALAVDPKNRAAFTVMARVAIKEKLFGQAIRLTNKALALEPTDRDALAVQGEAMVELGALPRAKENLAKLQQLCGNAGCPQVAVLSTAIARGPALAAVKAPEIPKKN</sequence>
<proteinExistence type="predicted"/>
<comment type="caution">
    <text evidence="3">The sequence shown here is derived from an EMBL/GenBank/DDBJ whole genome shotgun (WGS) entry which is preliminary data.</text>
</comment>
<dbReference type="Proteomes" id="UP001139410">
    <property type="component" value="Unassembled WGS sequence"/>
</dbReference>
<feature type="repeat" description="TPR" evidence="1">
    <location>
        <begin position="34"/>
        <end position="67"/>
    </location>
</feature>
<organism evidence="3 4">
    <name type="scientific">Sphingomonas cremea</name>
    <dbReference type="NCBI Taxonomy" id="2904799"/>
    <lineage>
        <taxon>Bacteria</taxon>
        <taxon>Pseudomonadati</taxon>
        <taxon>Pseudomonadota</taxon>
        <taxon>Alphaproteobacteria</taxon>
        <taxon>Sphingomonadales</taxon>
        <taxon>Sphingomonadaceae</taxon>
        <taxon>Sphingomonas</taxon>
    </lineage>
</organism>
<keyword evidence="2" id="KW-0732">Signal</keyword>
<protein>
    <submittedName>
        <fullName evidence="3">Tetratricopeptide repeat protein</fullName>
    </submittedName>
</protein>
<accession>A0A9X1U4B1</accession>
<dbReference type="EMBL" id="JAKFGM010000001">
    <property type="protein sequence ID" value="MCF2514016.1"/>
    <property type="molecule type" value="Genomic_DNA"/>
</dbReference>
<keyword evidence="4" id="KW-1185">Reference proteome</keyword>
<dbReference type="SUPFAM" id="SSF48452">
    <property type="entry name" value="TPR-like"/>
    <property type="match status" value="1"/>
</dbReference>